<dbReference type="GO" id="GO:0005615">
    <property type="term" value="C:extracellular space"/>
    <property type="evidence" value="ECO:0007669"/>
    <property type="project" value="TreeGrafter"/>
</dbReference>
<dbReference type="InterPro" id="IPR050344">
    <property type="entry name" value="Peptidase_M1_aminopeptidases"/>
</dbReference>
<keyword evidence="7" id="KW-0645">Protease</keyword>
<evidence type="ECO:0000256" key="6">
    <source>
        <dbReference type="ARBA" id="ARBA00022438"/>
    </source>
</evidence>
<dbReference type="Gene3D" id="2.60.40.1730">
    <property type="entry name" value="tricorn interacting facor f3 domain"/>
    <property type="match status" value="1"/>
</dbReference>
<feature type="domain" description="Peptidase M1 membrane alanine aminopeptidase" evidence="12">
    <location>
        <begin position="232"/>
        <end position="432"/>
    </location>
</feature>
<dbReference type="KEGG" id="mart:BTR34_15785"/>
<keyword evidence="8" id="KW-0479">Metal-binding</keyword>
<evidence type="ECO:0000256" key="8">
    <source>
        <dbReference type="ARBA" id="ARBA00022723"/>
    </source>
</evidence>
<dbReference type="CDD" id="cd09603">
    <property type="entry name" value="M1_APN_like"/>
    <property type="match status" value="1"/>
</dbReference>
<comment type="caution">
    <text evidence="14">The sequence shown here is derived from an EMBL/GenBank/DDBJ whole genome shotgun (WGS) entry which is preliminary data.</text>
</comment>
<evidence type="ECO:0000313" key="14">
    <source>
        <dbReference type="EMBL" id="OBR40959.1"/>
    </source>
</evidence>
<organism evidence="14 15">
    <name type="scientific">Maribacter hydrothermalis</name>
    <dbReference type="NCBI Taxonomy" id="1836467"/>
    <lineage>
        <taxon>Bacteria</taxon>
        <taxon>Pseudomonadati</taxon>
        <taxon>Bacteroidota</taxon>
        <taxon>Flavobacteriia</taxon>
        <taxon>Flavobacteriales</taxon>
        <taxon>Flavobacteriaceae</taxon>
        <taxon>Maribacter</taxon>
    </lineage>
</organism>
<dbReference type="PANTHER" id="PTHR11533">
    <property type="entry name" value="PROTEASE M1 ZINC METALLOPROTEASE"/>
    <property type="match status" value="1"/>
</dbReference>
<dbReference type="OrthoDB" id="100605at2"/>
<dbReference type="EMBL" id="LZFP01000004">
    <property type="protein sequence ID" value="OBR40959.1"/>
    <property type="molecule type" value="Genomic_DNA"/>
</dbReference>
<evidence type="ECO:0000256" key="10">
    <source>
        <dbReference type="ARBA" id="ARBA00022833"/>
    </source>
</evidence>
<dbReference type="GO" id="GO:0006508">
    <property type="term" value="P:proteolysis"/>
    <property type="evidence" value="ECO:0007669"/>
    <property type="project" value="UniProtKB-KW"/>
</dbReference>
<evidence type="ECO:0000256" key="3">
    <source>
        <dbReference type="ARBA" id="ARBA00010136"/>
    </source>
</evidence>
<keyword evidence="15" id="KW-1185">Reference proteome</keyword>
<dbReference type="EC" id="3.4.11.2" evidence="4"/>
<keyword evidence="10" id="KW-0862">Zinc</keyword>
<accession>A0A1B7ZCW3</accession>
<evidence type="ECO:0000256" key="7">
    <source>
        <dbReference type="ARBA" id="ARBA00022670"/>
    </source>
</evidence>
<sequence length="694" mass="80943">MKTYFILFMFLAFGLGNAQIKQVDFIKISATITPDSLKKEIVGDAVYTFLLNEEIDSIYIDAKNIEVVEFRLDGRKKDIFNDGKRIGFKAPKRTGEYTVRISYVAQPKQALYFVGFDDRLAGNEQIWTQGQGKYTSHWLPSFDDMNEKTEFDLEIIYYPNSTVIANGKLLETKKIDDKVSWVFNMEKPMSSYLVAFAVGNYEKQDLVSESGIPIENYYYPSDVLKVEPTYRYTKRIFDFLENEIGVPYPWQNYKQIPVHDFLYAGMENTGTTLFSDAYFIDEKSFKDKNYVNVNAHELAHQWFGNLVTEESGSHHWLQEGFATYYAYLTERLIFGEDDFYWKLSETAKTLKERADKGMGESLVDPNADSLTFYEKGAWALFMLRDEIKDVAFKKGIISYLNTYSYKNATVDDFIREMEKASGKNLNSFKEEWLESIDFPYKKVSDYLRRHSSSLVQYDTIKASALNTETYYKDSLMTSFWDVGTSENLKSQFILDFNIKISDLKLTELLQSNDIKPRQSLAITRDPIFKTLKPLFVTMLKDDSYITMEAALYKLWVEFPEDRIQYLNETKDIVGLPNKNIRTLWLALALVTPSYNLVKKSSYLKELNSYTSSAYHMEVRQNAFLYLSNLKILEGEALVNLIKSTNHHSWQFRNFTRNLLDEELKDEEQRKKIDSIALVLDSKDLQYLKKKLEKE</sequence>
<comment type="similarity">
    <text evidence="3">Belongs to the peptidase M1 family.</text>
</comment>
<comment type="cofactor">
    <cofactor evidence="2">
        <name>Zn(2+)</name>
        <dbReference type="ChEBI" id="CHEBI:29105"/>
    </cofactor>
</comment>
<evidence type="ECO:0000256" key="2">
    <source>
        <dbReference type="ARBA" id="ARBA00001947"/>
    </source>
</evidence>
<evidence type="ECO:0000256" key="5">
    <source>
        <dbReference type="ARBA" id="ARBA00015611"/>
    </source>
</evidence>
<feature type="domain" description="Aminopeptidase N-like N-terminal" evidence="13">
    <location>
        <begin position="32"/>
        <end position="193"/>
    </location>
</feature>
<dbReference type="InterPro" id="IPR042097">
    <property type="entry name" value="Aminopeptidase_N-like_N_sf"/>
</dbReference>
<dbReference type="SUPFAM" id="SSF63737">
    <property type="entry name" value="Leukotriene A4 hydrolase N-terminal domain"/>
    <property type="match status" value="1"/>
</dbReference>
<dbReference type="InterPro" id="IPR014782">
    <property type="entry name" value="Peptidase_M1_dom"/>
</dbReference>
<dbReference type="RefSeq" id="WP_068482920.1">
    <property type="nucleotide sequence ID" value="NZ_CP018760.1"/>
</dbReference>
<name>A0A1B7ZCW3_9FLAO</name>
<comment type="catalytic activity">
    <reaction evidence="1">
        <text>Release of an N-terminal amino acid, Xaa-|-Yaa- from a peptide, amide or arylamide. Xaa is preferably Ala, but may be most amino acids including Pro (slow action). When a terminal hydrophobic residue is followed by a prolyl residue, the two may be released as an intact Xaa-Pro dipeptide.</text>
        <dbReference type="EC" id="3.4.11.2"/>
    </reaction>
</comment>
<dbReference type="GO" id="GO:0008270">
    <property type="term" value="F:zinc ion binding"/>
    <property type="evidence" value="ECO:0007669"/>
    <property type="project" value="InterPro"/>
</dbReference>
<evidence type="ECO:0000256" key="1">
    <source>
        <dbReference type="ARBA" id="ARBA00000098"/>
    </source>
</evidence>
<dbReference type="InterPro" id="IPR045357">
    <property type="entry name" value="Aminopeptidase_N-like_N"/>
</dbReference>
<dbReference type="InterPro" id="IPR001930">
    <property type="entry name" value="Peptidase_M1"/>
</dbReference>
<dbReference type="GO" id="GO:0042277">
    <property type="term" value="F:peptide binding"/>
    <property type="evidence" value="ECO:0007669"/>
    <property type="project" value="TreeGrafter"/>
</dbReference>
<dbReference type="GO" id="GO:0070006">
    <property type="term" value="F:metalloaminopeptidase activity"/>
    <property type="evidence" value="ECO:0007669"/>
    <property type="project" value="TreeGrafter"/>
</dbReference>
<dbReference type="PANTHER" id="PTHR11533:SF174">
    <property type="entry name" value="PUROMYCIN-SENSITIVE AMINOPEPTIDASE-RELATED"/>
    <property type="match status" value="1"/>
</dbReference>
<keyword evidence="11" id="KW-0482">Metalloprotease</keyword>
<keyword evidence="6 14" id="KW-0031">Aminopeptidase</keyword>
<dbReference type="SUPFAM" id="SSF55486">
    <property type="entry name" value="Metalloproteases ('zincins'), catalytic domain"/>
    <property type="match status" value="1"/>
</dbReference>
<reference evidence="15" key="1">
    <citation type="submission" date="2016-06" db="EMBL/GenBank/DDBJ databases">
        <authorList>
            <person name="Zhan P."/>
        </authorList>
    </citation>
    <scope>NUCLEOTIDE SEQUENCE [LARGE SCALE GENOMIC DNA]</scope>
    <source>
        <strain evidence="15">T28</strain>
    </source>
</reference>
<dbReference type="InterPro" id="IPR027268">
    <property type="entry name" value="Peptidase_M4/M1_CTD_sf"/>
</dbReference>
<evidence type="ECO:0000256" key="9">
    <source>
        <dbReference type="ARBA" id="ARBA00022801"/>
    </source>
</evidence>
<dbReference type="Gene3D" id="1.10.390.10">
    <property type="entry name" value="Neutral Protease Domain 2"/>
    <property type="match status" value="1"/>
</dbReference>
<keyword evidence="9" id="KW-0378">Hydrolase</keyword>
<evidence type="ECO:0000313" key="15">
    <source>
        <dbReference type="Proteomes" id="UP000092164"/>
    </source>
</evidence>
<dbReference type="GO" id="GO:0043171">
    <property type="term" value="P:peptide catabolic process"/>
    <property type="evidence" value="ECO:0007669"/>
    <property type="project" value="TreeGrafter"/>
</dbReference>
<dbReference type="Pfam" id="PF01433">
    <property type="entry name" value="Peptidase_M1"/>
    <property type="match status" value="1"/>
</dbReference>
<dbReference type="STRING" id="1836467.BTR34_15785"/>
<gene>
    <name evidence="14" type="ORF">A9200_14085</name>
</gene>
<dbReference type="AlphaFoldDB" id="A0A1B7ZCW3"/>
<dbReference type="GO" id="GO:0005737">
    <property type="term" value="C:cytoplasm"/>
    <property type="evidence" value="ECO:0007669"/>
    <property type="project" value="TreeGrafter"/>
</dbReference>
<dbReference type="Pfam" id="PF17900">
    <property type="entry name" value="Peptidase_M1_N"/>
    <property type="match status" value="1"/>
</dbReference>
<proteinExistence type="inferred from homology"/>
<evidence type="ECO:0000256" key="4">
    <source>
        <dbReference type="ARBA" id="ARBA00012564"/>
    </source>
</evidence>
<dbReference type="GO" id="GO:0016020">
    <property type="term" value="C:membrane"/>
    <property type="evidence" value="ECO:0007669"/>
    <property type="project" value="TreeGrafter"/>
</dbReference>
<protein>
    <recommendedName>
        <fullName evidence="5">Aminopeptidase N</fullName>
        <ecNumber evidence="4">3.4.11.2</ecNumber>
    </recommendedName>
</protein>
<evidence type="ECO:0000259" key="13">
    <source>
        <dbReference type="Pfam" id="PF17900"/>
    </source>
</evidence>
<evidence type="ECO:0000256" key="11">
    <source>
        <dbReference type="ARBA" id="ARBA00023049"/>
    </source>
</evidence>
<dbReference type="Proteomes" id="UP000092164">
    <property type="component" value="Unassembled WGS sequence"/>
</dbReference>
<dbReference type="GO" id="GO:0016285">
    <property type="term" value="F:alanyl aminopeptidase activity"/>
    <property type="evidence" value="ECO:0007669"/>
    <property type="project" value="UniProtKB-EC"/>
</dbReference>
<dbReference type="PRINTS" id="PR00756">
    <property type="entry name" value="ALADIPTASE"/>
</dbReference>
<evidence type="ECO:0000259" key="12">
    <source>
        <dbReference type="Pfam" id="PF01433"/>
    </source>
</evidence>